<comment type="caution">
    <text evidence="1">The sequence shown here is derived from an EMBL/GenBank/DDBJ whole genome shotgun (WGS) entry which is preliminary data.</text>
</comment>
<evidence type="ECO:0000313" key="1">
    <source>
        <dbReference type="EMBL" id="CAG8634038.1"/>
    </source>
</evidence>
<reference evidence="1 2" key="1">
    <citation type="submission" date="2021-06" db="EMBL/GenBank/DDBJ databases">
        <authorList>
            <person name="Kallberg Y."/>
            <person name="Tangrot J."/>
            <person name="Rosling A."/>
        </authorList>
    </citation>
    <scope>NUCLEOTIDE SEQUENCE [LARGE SCALE GENOMIC DNA]</scope>
    <source>
        <strain evidence="1 2">120-4 pot B 10/14</strain>
    </source>
</reference>
<proteinExistence type="predicted"/>
<protein>
    <submittedName>
        <fullName evidence="1">29911_t:CDS:1</fullName>
    </submittedName>
</protein>
<feature type="non-terminal residue" evidence="1">
    <location>
        <position position="1"/>
    </location>
</feature>
<accession>A0ABN7UNV3</accession>
<gene>
    <name evidence="1" type="ORF">GMARGA_LOCUS8485</name>
</gene>
<keyword evidence="2" id="KW-1185">Reference proteome</keyword>
<sequence>NDFTNSYLNELITSDTKWGTLFGMFGFWVVAEVWRDIDWLARIVCLYPSNNSCWIDHTMGRDTGCCAQRLLDHPAIVDQIPGLPTILVCGSSTIAAKR</sequence>
<evidence type="ECO:0000313" key="2">
    <source>
        <dbReference type="Proteomes" id="UP000789901"/>
    </source>
</evidence>
<dbReference type="EMBL" id="CAJVQB010004376">
    <property type="protein sequence ID" value="CAG8634038.1"/>
    <property type="molecule type" value="Genomic_DNA"/>
</dbReference>
<name>A0ABN7UNV3_GIGMA</name>
<dbReference type="Proteomes" id="UP000789901">
    <property type="component" value="Unassembled WGS sequence"/>
</dbReference>
<organism evidence="1 2">
    <name type="scientific">Gigaspora margarita</name>
    <dbReference type="NCBI Taxonomy" id="4874"/>
    <lineage>
        <taxon>Eukaryota</taxon>
        <taxon>Fungi</taxon>
        <taxon>Fungi incertae sedis</taxon>
        <taxon>Mucoromycota</taxon>
        <taxon>Glomeromycotina</taxon>
        <taxon>Glomeromycetes</taxon>
        <taxon>Diversisporales</taxon>
        <taxon>Gigasporaceae</taxon>
        <taxon>Gigaspora</taxon>
    </lineage>
</organism>